<gene>
    <name evidence="1" type="ORF">DM01DRAFT_1006536</name>
</gene>
<dbReference type="AlphaFoldDB" id="A0A1X2GXJ8"/>
<name>A0A1X2GXJ8_9FUNG</name>
<reference evidence="1 2" key="1">
    <citation type="submission" date="2016-07" db="EMBL/GenBank/DDBJ databases">
        <title>Pervasive Adenine N6-methylation of Active Genes in Fungi.</title>
        <authorList>
            <consortium name="DOE Joint Genome Institute"/>
            <person name="Mondo S.J."/>
            <person name="Dannebaum R.O."/>
            <person name="Kuo R.C."/>
            <person name="Labutti K."/>
            <person name="Haridas S."/>
            <person name="Kuo A."/>
            <person name="Salamov A."/>
            <person name="Ahrendt S.R."/>
            <person name="Lipzen A."/>
            <person name="Sullivan W."/>
            <person name="Andreopoulos W.B."/>
            <person name="Clum A."/>
            <person name="Lindquist E."/>
            <person name="Daum C."/>
            <person name="Ramamoorthy G.K."/>
            <person name="Gryganskyi A."/>
            <person name="Culley D."/>
            <person name="Magnuson J.K."/>
            <person name="James T.Y."/>
            <person name="O'Malley M.A."/>
            <person name="Stajich J.E."/>
            <person name="Spatafora J.W."/>
            <person name="Visel A."/>
            <person name="Grigoriev I.V."/>
        </authorList>
    </citation>
    <scope>NUCLEOTIDE SEQUENCE [LARGE SCALE GENOMIC DNA]</scope>
    <source>
        <strain evidence="1 2">NRRL 3301</strain>
    </source>
</reference>
<protein>
    <submittedName>
        <fullName evidence="1">Uncharacterized protein</fullName>
    </submittedName>
</protein>
<evidence type="ECO:0000313" key="2">
    <source>
        <dbReference type="Proteomes" id="UP000242146"/>
    </source>
</evidence>
<comment type="caution">
    <text evidence="1">The sequence shown here is derived from an EMBL/GenBank/DDBJ whole genome shotgun (WGS) entry which is preliminary data.</text>
</comment>
<proteinExistence type="predicted"/>
<dbReference type="Proteomes" id="UP000242146">
    <property type="component" value="Unassembled WGS sequence"/>
</dbReference>
<evidence type="ECO:0000313" key="1">
    <source>
        <dbReference type="EMBL" id="ORX62811.1"/>
    </source>
</evidence>
<dbReference type="EMBL" id="MCGT01000001">
    <property type="protein sequence ID" value="ORX62811.1"/>
    <property type="molecule type" value="Genomic_DNA"/>
</dbReference>
<accession>A0A1X2GXJ8</accession>
<keyword evidence="2" id="KW-1185">Reference proteome</keyword>
<sequence length="73" mass="8851">MKRWFEANWTETWMNQTETCMVKKGFVYDFSAIQRKLFFFSFVVQPPTHHPPLQKKKRVPFFPLSRIFGSMAF</sequence>
<organism evidence="1 2">
    <name type="scientific">Hesseltinella vesiculosa</name>
    <dbReference type="NCBI Taxonomy" id="101127"/>
    <lineage>
        <taxon>Eukaryota</taxon>
        <taxon>Fungi</taxon>
        <taxon>Fungi incertae sedis</taxon>
        <taxon>Mucoromycota</taxon>
        <taxon>Mucoromycotina</taxon>
        <taxon>Mucoromycetes</taxon>
        <taxon>Mucorales</taxon>
        <taxon>Cunninghamellaceae</taxon>
        <taxon>Hesseltinella</taxon>
    </lineage>
</organism>